<dbReference type="Pfam" id="PF16312">
    <property type="entry name" value="Oberon_cc"/>
    <property type="match status" value="1"/>
</dbReference>
<organism evidence="4 5">
    <name type="scientific">Adiantum capillus-veneris</name>
    <name type="common">Maidenhair fern</name>
    <dbReference type="NCBI Taxonomy" id="13818"/>
    <lineage>
        <taxon>Eukaryota</taxon>
        <taxon>Viridiplantae</taxon>
        <taxon>Streptophyta</taxon>
        <taxon>Embryophyta</taxon>
        <taxon>Tracheophyta</taxon>
        <taxon>Polypodiopsida</taxon>
        <taxon>Polypodiidae</taxon>
        <taxon>Polypodiales</taxon>
        <taxon>Pteridineae</taxon>
        <taxon>Pteridaceae</taxon>
        <taxon>Vittarioideae</taxon>
        <taxon>Adiantum</taxon>
    </lineage>
</organism>
<dbReference type="PANTHER" id="PTHR21736:SF20">
    <property type="entry name" value="PROTEIN OBERON 4"/>
    <property type="match status" value="1"/>
</dbReference>
<evidence type="ECO:0000259" key="3">
    <source>
        <dbReference type="Pfam" id="PF16312"/>
    </source>
</evidence>
<feature type="compositionally biased region" description="Acidic residues" evidence="2">
    <location>
        <begin position="374"/>
        <end position="384"/>
    </location>
</feature>
<evidence type="ECO:0000256" key="1">
    <source>
        <dbReference type="SAM" id="Coils"/>
    </source>
</evidence>
<feature type="region of interest" description="Disordered" evidence="2">
    <location>
        <begin position="370"/>
        <end position="404"/>
    </location>
</feature>
<dbReference type="GO" id="GO:0010078">
    <property type="term" value="P:maintenance of root meristem identity"/>
    <property type="evidence" value="ECO:0007669"/>
    <property type="project" value="TreeGrafter"/>
</dbReference>
<dbReference type="PANTHER" id="PTHR21736">
    <property type="entry name" value="VERNALIZATION-INSENSITIVE PROTEIN 3"/>
    <property type="match status" value="1"/>
</dbReference>
<feature type="compositionally biased region" description="Basic and acidic residues" evidence="2">
    <location>
        <begin position="115"/>
        <end position="136"/>
    </location>
</feature>
<evidence type="ECO:0000256" key="2">
    <source>
        <dbReference type="SAM" id="MobiDB-lite"/>
    </source>
</evidence>
<feature type="compositionally biased region" description="Basic and acidic residues" evidence="2">
    <location>
        <begin position="40"/>
        <end position="52"/>
    </location>
</feature>
<reference evidence="4" key="1">
    <citation type="submission" date="2021-01" db="EMBL/GenBank/DDBJ databases">
        <title>Adiantum capillus-veneris genome.</title>
        <authorList>
            <person name="Fang Y."/>
            <person name="Liao Q."/>
        </authorList>
    </citation>
    <scope>NUCLEOTIDE SEQUENCE</scope>
    <source>
        <strain evidence="4">H3</strain>
        <tissue evidence="4">Leaf</tissue>
    </source>
</reference>
<feature type="compositionally biased region" description="Basic and acidic residues" evidence="2">
    <location>
        <begin position="87"/>
        <end position="105"/>
    </location>
</feature>
<dbReference type="OrthoDB" id="1985019at2759"/>
<dbReference type="Proteomes" id="UP000886520">
    <property type="component" value="Chromosome 25"/>
</dbReference>
<dbReference type="AlphaFoldDB" id="A0A9D4U370"/>
<protein>
    <recommendedName>
        <fullName evidence="3">Oberon coiled-coil region domain-containing protein</fullName>
    </recommendedName>
</protein>
<dbReference type="InterPro" id="IPR032535">
    <property type="entry name" value="Oberon_CC"/>
</dbReference>
<dbReference type="GO" id="GO:0005634">
    <property type="term" value="C:nucleus"/>
    <property type="evidence" value="ECO:0007669"/>
    <property type="project" value="TreeGrafter"/>
</dbReference>
<keyword evidence="5" id="KW-1185">Reference proteome</keyword>
<feature type="domain" description="Oberon coiled-coil region" evidence="3">
    <location>
        <begin position="1069"/>
        <end position="1143"/>
    </location>
</feature>
<name>A0A9D4U370_ADICA</name>
<dbReference type="GO" id="GO:0010468">
    <property type="term" value="P:regulation of gene expression"/>
    <property type="evidence" value="ECO:0007669"/>
    <property type="project" value="TreeGrafter"/>
</dbReference>
<dbReference type="InterPro" id="IPR004082">
    <property type="entry name" value="OBERON"/>
</dbReference>
<dbReference type="PRINTS" id="PR01544">
    <property type="entry name" value="ARATH130DUF"/>
</dbReference>
<feature type="compositionally biased region" description="Basic and acidic residues" evidence="2">
    <location>
        <begin position="21"/>
        <end position="33"/>
    </location>
</feature>
<feature type="region of interest" description="Disordered" evidence="2">
    <location>
        <begin position="1"/>
        <end position="145"/>
    </location>
</feature>
<feature type="coiled-coil region" evidence="1">
    <location>
        <begin position="1098"/>
        <end position="1125"/>
    </location>
</feature>
<feature type="region of interest" description="Disordered" evidence="2">
    <location>
        <begin position="231"/>
        <end position="271"/>
    </location>
</feature>
<keyword evidence="1" id="KW-0175">Coiled coil</keyword>
<dbReference type="EMBL" id="JABFUD020000025">
    <property type="protein sequence ID" value="KAI5059371.1"/>
    <property type="molecule type" value="Genomic_DNA"/>
</dbReference>
<comment type="caution">
    <text evidence="4">The sequence shown here is derived from an EMBL/GenBank/DDBJ whole genome shotgun (WGS) entry which is preliminary data.</text>
</comment>
<feature type="compositionally biased region" description="Basic and acidic residues" evidence="2">
    <location>
        <begin position="59"/>
        <end position="75"/>
    </location>
</feature>
<accession>A0A9D4U370</accession>
<feature type="compositionally biased region" description="Low complexity" evidence="2">
    <location>
        <begin position="237"/>
        <end position="266"/>
    </location>
</feature>
<evidence type="ECO:0000313" key="5">
    <source>
        <dbReference type="Proteomes" id="UP000886520"/>
    </source>
</evidence>
<sequence length="1156" mass="128146">MDSSSSLKRKRDHPSWSSGQDEIKRSSSLDRHLHQPLKHVKSELHGHGRVDRSVSNLSRLDKARSFARKDSEARSGTKLGTFTSTSTEKRSDTGNREKGFMDRGENSQGSSYAPKKLDHLKQNADEKQEGFSRSIKEGFNSGGNLKRARLNVNDMTADTSKALGHGTDYADRSLSKGRVLSRGDRSLEQLRISSERDSFKRILKLKAKHMPGSEGSKESNLCRVRVKEENHLACSPSKSNNGSPDESSSKSSSSARASSRAQNSHSELMPSESLVAETPLLFLHVTRRARSERRRDDSCKSHSSKGASLDGFCAELEEVLLTKQEAEVNSEKQLVAETKKSVVDIVASKPLSSDSGDAFTSAALSGIQKGASLEEADEREEGELEPEHEVTEKNFSGGGNEVKEGEGFEIHVGKMSQDCNDLVNNKGCEEPFGGRQLLSESSRQNITLPAENFERHEEKRRQDSDCVEKQNGCNEASGCSLLHSEPSRHCIAAEGSRDALEAVKSQSVPTSDFVIDSDVISVEEQRNGIARFCEKVSDNCRNDNTDIPATAFNSLKYSHSNMILNAQVTDTSSHGEGNYFSKMGGPLSMEPAAQRQITDEGGESYGPLNIPPTIGEKHIRESHMQTEGGDNRDSTLQVHELDELSGHGHKQKRLKVESLQLSLALPQCPSGSLKSLPKALDNEVSRTQVLRRAQNLSHLRTDSLSNGFTTSLSLSSFVHNPSCSLNFTSLEDQELSCGGSRQTFQLREATSDVEGLGYVKKSLSSRSNTRREHKPISPVSHEVFLDGKLLGSGIGLLSDTIGAIGYITSESTSRNHCALVHGNVTMQDQILRNDAPSFLLKSNSERSKFQEVKSVADVKIGLLEIASEPIAAMAQKLQELPDGFLEGLKGLVKELLGSFAKREEFLGLQQIIRTRTDLSEETLLRAHPTQLEILVSLKTGMQSFVQQGAKSLTYKALIEIFLQTRESLRTLPRPGKLNHWQKSWTMLERTASVQDVCSSILCFFSEDRTQYSPVAPNIMQSSGIENNVEGANKAFATMGSLVARKLSNFVEDNKGLEGRETERAENVKKTDDAAREDAINLQRIIFLKTKEMEEDYSLKFAKLRLDAAEQQRRKRLEELQALERSHREYEIMKLRMETDMKHLMMKIMERSRPQLA</sequence>
<proteinExistence type="predicted"/>
<evidence type="ECO:0000313" key="4">
    <source>
        <dbReference type="EMBL" id="KAI5059371.1"/>
    </source>
</evidence>
<dbReference type="GO" id="GO:0010492">
    <property type="term" value="P:maintenance of shoot apical meristem identity"/>
    <property type="evidence" value="ECO:0007669"/>
    <property type="project" value="TreeGrafter"/>
</dbReference>
<gene>
    <name evidence="4" type="ORF">GOP47_0025690</name>
</gene>